<evidence type="ECO:0000256" key="8">
    <source>
        <dbReference type="RuleBase" id="RU361135"/>
    </source>
</evidence>
<dbReference type="PROSITE" id="PS00949">
    <property type="entry name" value="AUTOINDUCER_SYNTH_1"/>
    <property type="match status" value="1"/>
</dbReference>
<keyword evidence="2 7" id="KW-0673">Quorum sensing</keyword>
<keyword evidence="10" id="KW-1185">Reference proteome</keyword>
<dbReference type="InterPro" id="IPR001690">
    <property type="entry name" value="Autoind_synthase"/>
</dbReference>
<dbReference type="PRINTS" id="PR01549">
    <property type="entry name" value="AUTOINDCRSYN"/>
</dbReference>
<evidence type="ECO:0000256" key="4">
    <source>
        <dbReference type="ARBA" id="ARBA00022691"/>
    </source>
</evidence>
<evidence type="ECO:0000256" key="3">
    <source>
        <dbReference type="ARBA" id="ARBA00022679"/>
    </source>
</evidence>
<dbReference type="Proteomes" id="UP000253941">
    <property type="component" value="Unassembled WGS sequence"/>
</dbReference>
<keyword evidence="5 7" id="KW-0071">Autoinducer synthesis</keyword>
<dbReference type="EMBL" id="QPMH01000009">
    <property type="protein sequence ID" value="RDD61711.1"/>
    <property type="molecule type" value="Genomic_DNA"/>
</dbReference>
<accession>A0A369T8Q6</accession>
<name>A0A369T8Q6_9PROT</name>
<keyword evidence="3 8" id="KW-0808">Transferase</keyword>
<evidence type="ECO:0000256" key="5">
    <source>
        <dbReference type="ARBA" id="ARBA00022929"/>
    </source>
</evidence>
<keyword evidence="4 8" id="KW-0949">S-adenosyl-L-methionine</keyword>
<protein>
    <recommendedName>
        <fullName evidence="1 8">Acyl-homoserine-lactone synthase</fullName>
        <ecNumber evidence="1 8">2.3.1.184</ecNumber>
    </recommendedName>
    <alternativeName>
        <fullName evidence="8">Autoinducer synthesis protein</fullName>
    </alternativeName>
</protein>
<dbReference type="Pfam" id="PF00765">
    <property type="entry name" value="Autoind_synth"/>
    <property type="match status" value="1"/>
</dbReference>
<dbReference type="SUPFAM" id="SSF55729">
    <property type="entry name" value="Acyl-CoA N-acyltransferases (Nat)"/>
    <property type="match status" value="1"/>
</dbReference>
<proteinExistence type="inferred from homology"/>
<dbReference type="PANTHER" id="PTHR39322">
    <property type="entry name" value="ACYL-HOMOSERINE-LACTONE SYNTHASE"/>
    <property type="match status" value="1"/>
</dbReference>
<evidence type="ECO:0000256" key="7">
    <source>
        <dbReference type="PROSITE-ProRule" id="PRU00533"/>
    </source>
</evidence>
<dbReference type="RefSeq" id="WP_114582254.1">
    <property type="nucleotide sequence ID" value="NZ_QPMH01000009.1"/>
</dbReference>
<dbReference type="Gene3D" id="3.40.630.30">
    <property type="match status" value="1"/>
</dbReference>
<comment type="catalytic activity">
    <reaction evidence="6 8">
        <text>a fatty acyl-[ACP] + S-adenosyl-L-methionine = an N-acyl-L-homoserine lactone + S-methyl-5'-thioadenosine + holo-[ACP] + H(+)</text>
        <dbReference type="Rhea" id="RHEA:10096"/>
        <dbReference type="Rhea" id="RHEA-COMP:9685"/>
        <dbReference type="Rhea" id="RHEA-COMP:14125"/>
        <dbReference type="ChEBI" id="CHEBI:15378"/>
        <dbReference type="ChEBI" id="CHEBI:17509"/>
        <dbReference type="ChEBI" id="CHEBI:55474"/>
        <dbReference type="ChEBI" id="CHEBI:59789"/>
        <dbReference type="ChEBI" id="CHEBI:64479"/>
        <dbReference type="ChEBI" id="CHEBI:138651"/>
        <dbReference type="EC" id="2.3.1.184"/>
    </reaction>
</comment>
<organism evidence="9 10">
    <name type="scientific">Ferruginivarius sediminum</name>
    <dbReference type="NCBI Taxonomy" id="2661937"/>
    <lineage>
        <taxon>Bacteria</taxon>
        <taxon>Pseudomonadati</taxon>
        <taxon>Pseudomonadota</taxon>
        <taxon>Alphaproteobacteria</taxon>
        <taxon>Rhodospirillales</taxon>
        <taxon>Rhodospirillaceae</taxon>
        <taxon>Ferruginivarius</taxon>
    </lineage>
</organism>
<dbReference type="InterPro" id="IPR018311">
    <property type="entry name" value="Autoind_synth_CS"/>
</dbReference>
<reference evidence="9 10" key="1">
    <citation type="submission" date="2018-07" db="EMBL/GenBank/DDBJ databases">
        <title>Venubactetium sediminum gen. nov., sp. nov., isolated from a marine solar saltern.</title>
        <authorList>
            <person name="Wang S."/>
        </authorList>
    </citation>
    <scope>NUCLEOTIDE SEQUENCE [LARGE SCALE GENOMIC DNA]</scope>
    <source>
        <strain evidence="9 10">WD2A32</strain>
    </source>
</reference>
<dbReference type="PANTHER" id="PTHR39322:SF1">
    <property type="entry name" value="ISOVALERYL-HOMOSERINE LACTONE SYNTHASE"/>
    <property type="match status" value="1"/>
</dbReference>
<evidence type="ECO:0000256" key="6">
    <source>
        <dbReference type="ARBA" id="ARBA00048576"/>
    </source>
</evidence>
<sequence>MIEVVTPDIAFLYRDKLDAMHRLRHRVFKERMDWDVNSRDGKERDVYDLLRPIYLLATDEVGRVNGSLRVLPTTGPYMLRDVFPELLEGQAAPTHPQIWEISRLAVEGSGEGAEQRKSVNRVTGEVFAGLVEWALMFGIKEICCVYDVRIGRLVNLLGLYPKWVSEPRQIGKTVAVAGRYDVSDAVLKAVRDRSGLGETVLYNRDPLEVQHAA</sequence>
<evidence type="ECO:0000256" key="2">
    <source>
        <dbReference type="ARBA" id="ARBA00022654"/>
    </source>
</evidence>
<dbReference type="GO" id="GO:0009372">
    <property type="term" value="P:quorum sensing"/>
    <property type="evidence" value="ECO:0007669"/>
    <property type="project" value="UniProtKB-UniRule"/>
</dbReference>
<dbReference type="AlphaFoldDB" id="A0A369T8Q6"/>
<evidence type="ECO:0000256" key="1">
    <source>
        <dbReference type="ARBA" id="ARBA00012340"/>
    </source>
</evidence>
<dbReference type="GO" id="GO:0007165">
    <property type="term" value="P:signal transduction"/>
    <property type="evidence" value="ECO:0007669"/>
    <property type="project" value="TreeGrafter"/>
</dbReference>
<dbReference type="GO" id="GO:0061579">
    <property type="term" value="F:N-acyl homoserine lactone synthase activity"/>
    <property type="evidence" value="ECO:0007669"/>
    <property type="project" value="UniProtKB-UniRule"/>
</dbReference>
<gene>
    <name evidence="9" type="ORF">DRB17_10965</name>
</gene>
<dbReference type="InterPro" id="IPR016181">
    <property type="entry name" value="Acyl_CoA_acyltransferase"/>
</dbReference>
<comment type="caution">
    <text evidence="9">The sequence shown here is derived from an EMBL/GenBank/DDBJ whole genome shotgun (WGS) entry which is preliminary data.</text>
</comment>
<dbReference type="EC" id="2.3.1.184" evidence="1 8"/>
<dbReference type="PROSITE" id="PS51187">
    <property type="entry name" value="AUTOINDUCER_SYNTH_2"/>
    <property type="match status" value="1"/>
</dbReference>
<comment type="similarity">
    <text evidence="7 8">Belongs to the autoinducer synthase family.</text>
</comment>
<evidence type="ECO:0000313" key="9">
    <source>
        <dbReference type="EMBL" id="RDD61711.1"/>
    </source>
</evidence>
<evidence type="ECO:0000313" key="10">
    <source>
        <dbReference type="Proteomes" id="UP000253941"/>
    </source>
</evidence>